<dbReference type="InterPro" id="IPR013120">
    <property type="entry name" value="FAR_NAD-bd"/>
</dbReference>
<evidence type="ECO:0000313" key="3">
    <source>
        <dbReference type="Proteomes" id="UP000800036"/>
    </source>
</evidence>
<dbReference type="AlphaFoldDB" id="A0A6A5UFH3"/>
<dbReference type="Proteomes" id="UP000800036">
    <property type="component" value="Unassembled WGS sequence"/>
</dbReference>
<protein>
    <recommendedName>
        <fullName evidence="1">Thioester reductase (TE) domain-containing protein</fullName>
    </recommendedName>
</protein>
<evidence type="ECO:0000259" key="1">
    <source>
        <dbReference type="Pfam" id="PF07993"/>
    </source>
</evidence>
<reference evidence="2" key="1">
    <citation type="journal article" date="2020" name="Stud. Mycol.">
        <title>101 Dothideomycetes genomes: a test case for predicting lifestyles and emergence of pathogens.</title>
        <authorList>
            <person name="Haridas S."/>
            <person name="Albert R."/>
            <person name="Binder M."/>
            <person name="Bloem J."/>
            <person name="Labutti K."/>
            <person name="Salamov A."/>
            <person name="Andreopoulos B."/>
            <person name="Baker S."/>
            <person name="Barry K."/>
            <person name="Bills G."/>
            <person name="Bluhm B."/>
            <person name="Cannon C."/>
            <person name="Castanera R."/>
            <person name="Culley D."/>
            <person name="Daum C."/>
            <person name="Ezra D."/>
            <person name="Gonzalez J."/>
            <person name="Henrissat B."/>
            <person name="Kuo A."/>
            <person name="Liang C."/>
            <person name="Lipzen A."/>
            <person name="Lutzoni F."/>
            <person name="Magnuson J."/>
            <person name="Mondo S."/>
            <person name="Nolan M."/>
            <person name="Ohm R."/>
            <person name="Pangilinan J."/>
            <person name="Park H.-J."/>
            <person name="Ramirez L."/>
            <person name="Alfaro M."/>
            <person name="Sun H."/>
            <person name="Tritt A."/>
            <person name="Yoshinaga Y."/>
            <person name="Zwiers L.-H."/>
            <person name="Turgeon B."/>
            <person name="Goodwin S."/>
            <person name="Spatafora J."/>
            <person name="Crous P."/>
            <person name="Grigoriev I."/>
        </authorList>
    </citation>
    <scope>NUCLEOTIDE SEQUENCE</scope>
    <source>
        <strain evidence="2">CBS 107.79</strain>
    </source>
</reference>
<dbReference type="OrthoDB" id="416786at2759"/>
<organism evidence="2 3">
    <name type="scientific">Bimuria novae-zelandiae CBS 107.79</name>
    <dbReference type="NCBI Taxonomy" id="1447943"/>
    <lineage>
        <taxon>Eukaryota</taxon>
        <taxon>Fungi</taxon>
        <taxon>Dikarya</taxon>
        <taxon>Ascomycota</taxon>
        <taxon>Pezizomycotina</taxon>
        <taxon>Dothideomycetes</taxon>
        <taxon>Pleosporomycetidae</taxon>
        <taxon>Pleosporales</taxon>
        <taxon>Massarineae</taxon>
        <taxon>Didymosphaeriaceae</taxon>
        <taxon>Bimuria</taxon>
    </lineage>
</organism>
<name>A0A6A5UFH3_9PLEO</name>
<feature type="domain" description="Thioester reductase (TE)" evidence="1">
    <location>
        <begin position="15"/>
        <end position="129"/>
    </location>
</feature>
<accession>A0A6A5UFH3</accession>
<dbReference type="SUPFAM" id="SSF51735">
    <property type="entry name" value="NAD(P)-binding Rossmann-fold domains"/>
    <property type="match status" value="1"/>
</dbReference>
<dbReference type="Pfam" id="PF07993">
    <property type="entry name" value="NAD_binding_4"/>
    <property type="match status" value="1"/>
</dbReference>
<evidence type="ECO:0000313" key="2">
    <source>
        <dbReference type="EMBL" id="KAF1963943.1"/>
    </source>
</evidence>
<keyword evidence="3" id="KW-1185">Reference proteome</keyword>
<proteinExistence type="predicted"/>
<dbReference type="InterPro" id="IPR036291">
    <property type="entry name" value="NAD(P)-bd_dom_sf"/>
</dbReference>
<sequence length="179" mass="19844">MGQAYLRALICDSDVQTVHCIAVRLGSARTRQLLSHPDCPLRHAKVEIHPGDLAEPNLGLDETALTRIFSTANVIIHNGADTSHMKSYASIRKTNFDSTRELISMCLSRNVRRIIPFHYVSTGSIWSSSGLDVADEISAVAYPPDQKLATGYTTLCGRFVSIVPPVCSQMMMWRTRPQQ</sequence>
<dbReference type="Gene3D" id="3.40.50.720">
    <property type="entry name" value="NAD(P)-binding Rossmann-like Domain"/>
    <property type="match status" value="1"/>
</dbReference>
<gene>
    <name evidence="2" type="ORF">BU23DRAFT_585821</name>
</gene>
<dbReference type="EMBL" id="ML976836">
    <property type="protein sequence ID" value="KAF1963943.1"/>
    <property type="molecule type" value="Genomic_DNA"/>
</dbReference>